<evidence type="ECO:0000313" key="2">
    <source>
        <dbReference type="Proteomes" id="UP000439113"/>
    </source>
</evidence>
<gene>
    <name evidence="1" type="ORF">GJ654_04135</name>
</gene>
<protein>
    <submittedName>
        <fullName evidence="1">N-formylglutamate amidohydrolase</fullName>
    </submittedName>
</protein>
<accession>A0A6N8DIS6</accession>
<dbReference type="InterPro" id="IPR011227">
    <property type="entry name" value="UCP029730"/>
</dbReference>
<dbReference type="EMBL" id="WNKS01000002">
    <property type="protein sequence ID" value="MTV30178.1"/>
    <property type="molecule type" value="Genomic_DNA"/>
</dbReference>
<dbReference type="Pfam" id="PF05013">
    <property type="entry name" value="FGase"/>
    <property type="match status" value="1"/>
</dbReference>
<name>A0A6N8DIS6_RHOAC</name>
<dbReference type="Proteomes" id="UP000439113">
    <property type="component" value="Unassembled WGS sequence"/>
</dbReference>
<dbReference type="SUPFAM" id="SSF53187">
    <property type="entry name" value="Zn-dependent exopeptidases"/>
    <property type="match status" value="1"/>
</dbReference>
<proteinExistence type="predicted"/>
<dbReference type="GO" id="GO:0016787">
    <property type="term" value="F:hydrolase activity"/>
    <property type="evidence" value="ECO:0007669"/>
    <property type="project" value="UniProtKB-KW"/>
</dbReference>
<reference evidence="1 2" key="1">
    <citation type="submission" date="2019-11" db="EMBL/GenBank/DDBJ databases">
        <title>Whole-genome sequence of a Rhodoblastus acidophilus DSM 142.</title>
        <authorList>
            <person name="Kyndt J.A."/>
            <person name="Meyer T.E."/>
        </authorList>
    </citation>
    <scope>NUCLEOTIDE SEQUENCE [LARGE SCALE GENOMIC DNA]</scope>
    <source>
        <strain evidence="1 2">DSM 142</strain>
    </source>
</reference>
<dbReference type="AlphaFoldDB" id="A0A6N8DIS6"/>
<sequence>MRAPVHDLPSPSEVDVFQQVAGAPDQRLILFCDHASNALPHAYGDLGLTRDQLERHIAYDIGAAEVTRRLAALTGAGAVLAGFSRLLIDPNRGEDDPTLVMRMSDGAVIPGNARAGADEIASRVEKFWRPYRSACGALVDAALAANQVPILLGVHSFTPSFKGCARPWPCGVLWDRDPRLAAPLIEALRGEGLLVGDNEPYDGALKNDSMYELSTARGVPGALIEIRQDELGTPEDCEIWAQRLARALPGVLARPETERLEFFGSRADGRE</sequence>
<dbReference type="PIRSF" id="PIRSF029730">
    <property type="entry name" value="UCP029730"/>
    <property type="match status" value="1"/>
</dbReference>
<dbReference type="Gene3D" id="3.40.630.40">
    <property type="entry name" value="Zn-dependent exopeptidases"/>
    <property type="match status" value="1"/>
</dbReference>
<comment type="caution">
    <text evidence="1">The sequence shown here is derived from an EMBL/GenBank/DDBJ whole genome shotgun (WGS) entry which is preliminary data.</text>
</comment>
<keyword evidence="1" id="KW-0378">Hydrolase</keyword>
<evidence type="ECO:0000313" key="1">
    <source>
        <dbReference type="EMBL" id="MTV30178.1"/>
    </source>
</evidence>
<dbReference type="InterPro" id="IPR007709">
    <property type="entry name" value="N-FG_amidohydro"/>
</dbReference>
<organism evidence="1 2">
    <name type="scientific">Rhodoblastus acidophilus</name>
    <name type="common">Rhodopseudomonas acidophila</name>
    <dbReference type="NCBI Taxonomy" id="1074"/>
    <lineage>
        <taxon>Bacteria</taxon>
        <taxon>Pseudomonadati</taxon>
        <taxon>Pseudomonadota</taxon>
        <taxon>Alphaproteobacteria</taxon>
        <taxon>Hyphomicrobiales</taxon>
        <taxon>Rhodoblastaceae</taxon>
        <taxon>Rhodoblastus</taxon>
    </lineage>
</organism>